<evidence type="ECO:0008006" key="3">
    <source>
        <dbReference type="Google" id="ProtNLM"/>
    </source>
</evidence>
<name>A0A087MJA9_9GAMM</name>
<dbReference type="STRING" id="1121014.N788_11995"/>
<reference evidence="2" key="1">
    <citation type="submission" date="2013-08" db="EMBL/GenBank/DDBJ databases">
        <title>Genome sequencing of Arenimonas donghaensis.</title>
        <authorList>
            <person name="Chen F."/>
            <person name="Wang G."/>
        </authorList>
    </citation>
    <scope>NUCLEOTIDE SEQUENCE [LARGE SCALE GENOMIC DNA]</scope>
    <source>
        <strain evidence="2">HO3-R19</strain>
    </source>
</reference>
<dbReference type="SUPFAM" id="SSF51735">
    <property type="entry name" value="NAD(P)-binding Rossmann-fold domains"/>
    <property type="match status" value="1"/>
</dbReference>
<evidence type="ECO:0000313" key="1">
    <source>
        <dbReference type="EMBL" id="KFL36962.1"/>
    </source>
</evidence>
<dbReference type="EMBL" id="AVCJ01000010">
    <property type="protein sequence ID" value="KFL36962.1"/>
    <property type="molecule type" value="Genomic_DNA"/>
</dbReference>
<dbReference type="Gene3D" id="3.40.50.720">
    <property type="entry name" value="NAD(P)-binding Rossmann-like Domain"/>
    <property type="match status" value="1"/>
</dbReference>
<dbReference type="RefSeq" id="WP_034222327.1">
    <property type="nucleotide sequence ID" value="NZ_AVCJ01000010.1"/>
</dbReference>
<dbReference type="OrthoDB" id="5565437at2"/>
<protein>
    <recommendedName>
        <fullName evidence="3">NAD-dependent epimerase/dehydratase domain-containing protein</fullName>
    </recommendedName>
</protein>
<proteinExistence type="predicted"/>
<comment type="caution">
    <text evidence="1">The sequence shown here is derived from an EMBL/GenBank/DDBJ whole genome shotgun (WGS) entry which is preliminary data.</text>
</comment>
<reference evidence="1 2" key="2">
    <citation type="journal article" date="2015" name="Stand. Genomic Sci.">
        <title>High quality draft genomic sequence of Arenimonas donghaensis DSM 18148(T).</title>
        <authorList>
            <person name="Chen F."/>
            <person name="Wang H."/>
            <person name="Cao Y."/>
            <person name="Li X."/>
            <person name="Wang G."/>
        </authorList>
    </citation>
    <scope>NUCLEOTIDE SEQUENCE [LARGE SCALE GENOMIC DNA]</scope>
    <source>
        <strain evidence="1 2">HO3-R19</strain>
    </source>
</reference>
<accession>A0A087MJA9</accession>
<organism evidence="1 2">
    <name type="scientific">Arenimonas donghaensis DSM 18148 = HO3-R19</name>
    <dbReference type="NCBI Taxonomy" id="1121014"/>
    <lineage>
        <taxon>Bacteria</taxon>
        <taxon>Pseudomonadati</taxon>
        <taxon>Pseudomonadota</taxon>
        <taxon>Gammaproteobacteria</taxon>
        <taxon>Lysobacterales</taxon>
        <taxon>Lysobacteraceae</taxon>
        <taxon>Arenimonas</taxon>
    </lineage>
</organism>
<sequence length="285" mass="30472">MHKQESRGWGIFGLTGLVGEALRAQLRPDDVVAWAVTRQAPADPQSLPWRIGSLPGLGALPPVQAIASLGPLDKFTDWFEASALAPARLVALGSTSRHGKADSPDPAERELARTLADCETRLQAACSARGTALALLRPTLIWGRGRDQNLGRWVALARRWRWLPLPRTARGLRQPIHADDVAAAVLAALRAPEPVVGAFDLPGAETLPYDEMVARCLAVAAPGSRLVRLPGPVFRLGIALAGRRGPGSGVLARLDRSLAYDGEPARAALGLAFRPFRPRPEDFSG</sequence>
<evidence type="ECO:0000313" key="2">
    <source>
        <dbReference type="Proteomes" id="UP000029085"/>
    </source>
</evidence>
<keyword evidence="2" id="KW-1185">Reference proteome</keyword>
<gene>
    <name evidence="1" type="ORF">N788_11995</name>
</gene>
<dbReference type="InterPro" id="IPR036291">
    <property type="entry name" value="NAD(P)-bd_dom_sf"/>
</dbReference>
<dbReference type="PATRIC" id="fig|1121014.3.peg.1150"/>
<dbReference type="Proteomes" id="UP000029085">
    <property type="component" value="Unassembled WGS sequence"/>
</dbReference>
<dbReference type="AlphaFoldDB" id="A0A087MJA9"/>